<accession>A0A399FFF3</accession>
<sequence length="210" mass="24035">MELENLNIPELEIPRSKDELWNGDAYYRALREPKYKRLRIGSFTPLNPRGSSGNLRALTRVQEHPDFGRIDALVRLDDVDLEALAERYSLTVSDLLAYYALIRGGPLPPTVGEWAKGHTVVLSDYLILPDDYVKPHLLRHELSEAAPIWVDMALSRVRLAPARGPSSLPRSLLRLVDNKLQLVSPRRRSKLYLEACLWLKRYITARKVKS</sequence>
<dbReference type="Proteomes" id="UP000266178">
    <property type="component" value="Unassembled WGS sequence"/>
</dbReference>
<organism evidence="1 2">
    <name type="scientific">Meiothermus granaticius NBRC 107808</name>
    <dbReference type="NCBI Taxonomy" id="1227551"/>
    <lineage>
        <taxon>Bacteria</taxon>
        <taxon>Thermotogati</taxon>
        <taxon>Deinococcota</taxon>
        <taxon>Deinococci</taxon>
        <taxon>Thermales</taxon>
        <taxon>Thermaceae</taxon>
        <taxon>Meiothermus</taxon>
    </lineage>
</organism>
<keyword evidence="2" id="KW-1185">Reference proteome</keyword>
<gene>
    <name evidence="1" type="ORF">Mgrana_00098</name>
</gene>
<proteinExistence type="predicted"/>
<comment type="caution">
    <text evidence="1">The sequence shown here is derived from an EMBL/GenBank/DDBJ whole genome shotgun (WGS) entry which is preliminary data.</text>
</comment>
<evidence type="ECO:0000313" key="1">
    <source>
        <dbReference type="EMBL" id="RIH94012.1"/>
    </source>
</evidence>
<dbReference type="AlphaFoldDB" id="A0A399FFF3"/>
<protein>
    <submittedName>
        <fullName evidence="1">Uncharacterized protein</fullName>
    </submittedName>
</protein>
<dbReference type="EMBL" id="QWLB01000001">
    <property type="protein sequence ID" value="RIH94012.1"/>
    <property type="molecule type" value="Genomic_DNA"/>
</dbReference>
<dbReference type="RefSeq" id="WP_119355639.1">
    <property type="nucleotide sequence ID" value="NZ_BJXM01000022.1"/>
</dbReference>
<reference evidence="1 2" key="1">
    <citation type="submission" date="2018-08" db="EMBL/GenBank/DDBJ databases">
        <title>Meiothermus granaticius genome AF-68 sequencing project.</title>
        <authorList>
            <person name="Da Costa M.S."/>
            <person name="Albuquerque L."/>
            <person name="Raposo P."/>
            <person name="Froufe H.J.C."/>
            <person name="Barroso C.S."/>
            <person name="Egas C."/>
        </authorList>
    </citation>
    <scope>NUCLEOTIDE SEQUENCE [LARGE SCALE GENOMIC DNA]</scope>
    <source>
        <strain evidence="1 2">AF-68</strain>
    </source>
</reference>
<evidence type="ECO:0000313" key="2">
    <source>
        <dbReference type="Proteomes" id="UP000266178"/>
    </source>
</evidence>
<name>A0A399FFF3_9DEIN</name>